<name>A0A9N9Q0Z0_9HELO</name>
<feature type="compositionally biased region" description="Polar residues" evidence="1">
    <location>
        <begin position="27"/>
        <end position="37"/>
    </location>
</feature>
<sequence>MPPKRISKATAVKFSSESPKSRAVPASVSSKPSTRASSKPAVQAEEPVSEELRAAIFTIDSNHLREVVFKLCKKRHDGAVFNAKLEELLLDKKAANDSKPVSDDDDADEDEDDEDEEDEADSEQWVTCEYCNENIVMTSLISFVTNRRIACATLVRVKEIDWDGDYWAYHDDRCHGDPYSFIDDPDYAEGFIYSCCEQLSDQSGCEQTRREAAFDRQSLGE</sequence>
<feature type="compositionally biased region" description="Acidic residues" evidence="1">
    <location>
        <begin position="103"/>
        <end position="122"/>
    </location>
</feature>
<gene>
    <name evidence="2" type="ORF">HYALB_00013819</name>
</gene>
<dbReference type="Proteomes" id="UP000701801">
    <property type="component" value="Unassembled WGS sequence"/>
</dbReference>
<organism evidence="2 3">
    <name type="scientific">Hymenoscyphus albidus</name>
    <dbReference type="NCBI Taxonomy" id="595503"/>
    <lineage>
        <taxon>Eukaryota</taxon>
        <taxon>Fungi</taxon>
        <taxon>Dikarya</taxon>
        <taxon>Ascomycota</taxon>
        <taxon>Pezizomycotina</taxon>
        <taxon>Leotiomycetes</taxon>
        <taxon>Helotiales</taxon>
        <taxon>Helotiaceae</taxon>
        <taxon>Hymenoscyphus</taxon>
    </lineage>
</organism>
<evidence type="ECO:0000313" key="2">
    <source>
        <dbReference type="EMBL" id="CAG8981928.1"/>
    </source>
</evidence>
<dbReference type="PANTHER" id="PTHR38167:SF1">
    <property type="entry name" value="C2H2-TYPE DOMAIN-CONTAINING PROTEIN"/>
    <property type="match status" value="1"/>
</dbReference>
<protein>
    <submittedName>
        <fullName evidence="2">Uncharacterized protein</fullName>
    </submittedName>
</protein>
<feature type="region of interest" description="Disordered" evidence="1">
    <location>
        <begin position="1"/>
        <end position="47"/>
    </location>
</feature>
<reference evidence="2" key="1">
    <citation type="submission" date="2021-07" db="EMBL/GenBank/DDBJ databases">
        <authorList>
            <person name="Durling M."/>
        </authorList>
    </citation>
    <scope>NUCLEOTIDE SEQUENCE</scope>
</reference>
<evidence type="ECO:0000256" key="1">
    <source>
        <dbReference type="SAM" id="MobiDB-lite"/>
    </source>
</evidence>
<comment type="caution">
    <text evidence="2">The sequence shown here is derived from an EMBL/GenBank/DDBJ whole genome shotgun (WGS) entry which is preliminary data.</text>
</comment>
<evidence type="ECO:0000313" key="3">
    <source>
        <dbReference type="Proteomes" id="UP000701801"/>
    </source>
</evidence>
<accession>A0A9N9Q0Z0</accession>
<dbReference type="OrthoDB" id="5422613at2759"/>
<feature type="region of interest" description="Disordered" evidence="1">
    <location>
        <begin position="95"/>
        <end position="123"/>
    </location>
</feature>
<proteinExistence type="predicted"/>
<dbReference type="AlphaFoldDB" id="A0A9N9Q0Z0"/>
<keyword evidence="3" id="KW-1185">Reference proteome</keyword>
<dbReference type="PANTHER" id="PTHR38167">
    <property type="entry name" value="C2H2-TYPE DOMAIN-CONTAINING PROTEIN"/>
    <property type="match status" value="1"/>
</dbReference>
<dbReference type="EMBL" id="CAJVRM010000541">
    <property type="protein sequence ID" value="CAG8981928.1"/>
    <property type="molecule type" value="Genomic_DNA"/>
</dbReference>